<protein>
    <submittedName>
        <fullName evidence="7">HlyD family secretion protein</fullName>
    </submittedName>
</protein>
<keyword evidence="4" id="KW-0812">Transmembrane</keyword>
<dbReference type="SUPFAM" id="SSF111369">
    <property type="entry name" value="HlyD-like secretion proteins"/>
    <property type="match status" value="2"/>
</dbReference>
<dbReference type="InterPro" id="IPR058625">
    <property type="entry name" value="MdtA-like_BSH"/>
</dbReference>
<keyword evidence="2" id="KW-0175">Coiled coil</keyword>
<comment type="subcellular location">
    <subcellularLocation>
        <location evidence="1">Cell envelope</location>
    </subcellularLocation>
</comment>
<sequence>MSLTTARNRDGDRPAPATPAAPQPPAHPTQAAARPRRRWLRPFLFLLLPVALVAGGYLYVTGGRVMSTENAYVRADMLGVSTDVSGIVKRIAVRQNQPVKAGDLLFTLDDAPFRYALARAEAQLGIVTNDIAALKASYRDMQAQIAQAQVDVDFYSREQDRQRQLVARSFASEAAFDQARRNLQFARQKVASLNQQLGGIVANLAGDPDIALERHPRYLEAVAEREEAARQLAHTTVRAPMDGTVTNVPSLQPGQYLAAATPAFSIVAADHLWVDADPKETELTNVVPGQVVTVTIDTYPGVEWHGTVDSINPASSGSFSLLPAQNSSGNWVKVVQRIPMRVRIEDVAGKPQLRAGMSAVIAVDTGKPRGLPSFVQDLLGPERAPGTALAASASR</sequence>
<dbReference type="Gene3D" id="2.40.50.100">
    <property type="match status" value="1"/>
</dbReference>
<dbReference type="EMBL" id="JAVVDO010000032">
    <property type="protein sequence ID" value="MDT8332642.1"/>
    <property type="molecule type" value="Genomic_DNA"/>
</dbReference>
<name>A0ABU3MIP8_9PROT</name>
<dbReference type="Gene3D" id="2.40.30.170">
    <property type="match status" value="1"/>
</dbReference>
<dbReference type="Proteomes" id="UP001258945">
    <property type="component" value="Unassembled WGS sequence"/>
</dbReference>
<gene>
    <name evidence="7" type="ORF">RQ831_16410</name>
</gene>
<dbReference type="PANTHER" id="PTHR30386">
    <property type="entry name" value="MEMBRANE FUSION SUBUNIT OF EMRAB-TOLC MULTIDRUG EFFLUX PUMP"/>
    <property type="match status" value="1"/>
</dbReference>
<evidence type="ECO:0000259" key="5">
    <source>
        <dbReference type="Pfam" id="PF25917"/>
    </source>
</evidence>
<dbReference type="PANTHER" id="PTHR30386:SF19">
    <property type="entry name" value="MULTIDRUG EXPORT PROTEIN EMRA-RELATED"/>
    <property type="match status" value="1"/>
</dbReference>
<feature type="transmembrane region" description="Helical" evidence="4">
    <location>
        <begin position="43"/>
        <end position="60"/>
    </location>
</feature>
<proteinExistence type="predicted"/>
<keyword evidence="4" id="KW-1133">Transmembrane helix</keyword>
<keyword evidence="4" id="KW-0472">Membrane</keyword>
<feature type="coiled-coil region" evidence="2">
    <location>
        <begin position="117"/>
        <end position="196"/>
    </location>
</feature>
<dbReference type="InterPro" id="IPR058634">
    <property type="entry name" value="AaeA-lik-b-barrel"/>
</dbReference>
<keyword evidence="8" id="KW-1185">Reference proteome</keyword>
<dbReference type="RefSeq" id="WP_314283386.1">
    <property type="nucleotide sequence ID" value="NZ_JAVVDO010000032.1"/>
</dbReference>
<feature type="domain" description="Multidrug resistance protein MdtA-like barrel-sandwich hybrid" evidence="5">
    <location>
        <begin position="80"/>
        <end position="267"/>
    </location>
</feature>
<dbReference type="Gene3D" id="6.10.140.1990">
    <property type="match status" value="1"/>
</dbReference>
<dbReference type="Pfam" id="PF25917">
    <property type="entry name" value="BSH_RND"/>
    <property type="match status" value="1"/>
</dbReference>
<evidence type="ECO:0000313" key="7">
    <source>
        <dbReference type="EMBL" id="MDT8332642.1"/>
    </source>
</evidence>
<evidence type="ECO:0000256" key="4">
    <source>
        <dbReference type="SAM" id="Phobius"/>
    </source>
</evidence>
<dbReference type="Pfam" id="PF25963">
    <property type="entry name" value="Beta-barrel_AAEA"/>
    <property type="match status" value="1"/>
</dbReference>
<evidence type="ECO:0000313" key="8">
    <source>
        <dbReference type="Proteomes" id="UP001258945"/>
    </source>
</evidence>
<evidence type="ECO:0000256" key="2">
    <source>
        <dbReference type="SAM" id="Coils"/>
    </source>
</evidence>
<evidence type="ECO:0000259" key="6">
    <source>
        <dbReference type="Pfam" id="PF25963"/>
    </source>
</evidence>
<organism evidence="7 8">
    <name type="scientific">Roseomonas gilardii</name>
    <dbReference type="NCBI Taxonomy" id="257708"/>
    <lineage>
        <taxon>Bacteria</taxon>
        <taxon>Pseudomonadati</taxon>
        <taxon>Pseudomonadota</taxon>
        <taxon>Alphaproteobacteria</taxon>
        <taxon>Acetobacterales</taxon>
        <taxon>Roseomonadaceae</taxon>
        <taxon>Roseomonas</taxon>
    </lineage>
</organism>
<evidence type="ECO:0000256" key="3">
    <source>
        <dbReference type="SAM" id="MobiDB-lite"/>
    </source>
</evidence>
<feature type="region of interest" description="Disordered" evidence="3">
    <location>
        <begin position="1"/>
        <end position="33"/>
    </location>
</feature>
<reference evidence="7 8" key="1">
    <citation type="journal article" date="2019" name="Microb. Pathog.">
        <title>Comparison of VITEK 2, MALDI-TOF MS, 16S rRNA gene sequencing, and whole-genome sequencing for identification of Roseomonas mucosa.</title>
        <authorList>
            <person name="Rudolph W.W."/>
            <person name="Gunzer F."/>
            <person name="Trauth M."/>
            <person name="Bunk B."/>
            <person name="Bigge R."/>
            <person name="Schrottner P."/>
        </authorList>
    </citation>
    <scope>NUCLEOTIDE SEQUENCE [LARGE SCALE GENOMIC DNA]</scope>
    <source>
        <strain evidence="7 8">DSM 103800</strain>
    </source>
</reference>
<accession>A0ABU3MIP8</accession>
<feature type="domain" description="p-hydroxybenzoic acid efflux pump subunit AaeA-like beta-barrel" evidence="6">
    <location>
        <begin position="276"/>
        <end position="363"/>
    </location>
</feature>
<comment type="caution">
    <text evidence="7">The sequence shown here is derived from an EMBL/GenBank/DDBJ whole genome shotgun (WGS) entry which is preliminary data.</text>
</comment>
<evidence type="ECO:0000256" key="1">
    <source>
        <dbReference type="ARBA" id="ARBA00004196"/>
    </source>
</evidence>
<dbReference type="Gene3D" id="1.10.287.470">
    <property type="entry name" value="Helix hairpin bin"/>
    <property type="match status" value="1"/>
</dbReference>
<feature type="compositionally biased region" description="Pro residues" evidence="3">
    <location>
        <begin position="16"/>
        <end position="27"/>
    </location>
</feature>
<dbReference type="InterPro" id="IPR030190">
    <property type="entry name" value="MacA_alpha-hairpin_sf"/>
</dbReference>
<dbReference type="InterPro" id="IPR050739">
    <property type="entry name" value="MFP"/>
</dbReference>